<protein>
    <recommendedName>
        <fullName evidence="4">Endonuclease/exonuclease/phosphatase domain-containing protein</fullName>
    </recommendedName>
</protein>
<organism evidence="2 3">
    <name type="scientific">Mya arenaria</name>
    <name type="common">Soft-shell clam</name>
    <dbReference type="NCBI Taxonomy" id="6604"/>
    <lineage>
        <taxon>Eukaryota</taxon>
        <taxon>Metazoa</taxon>
        <taxon>Spiralia</taxon>
        <taxon>Lophotrochozoa</taxon>
        <taxon>Mollusca</taxon>
        <taxon>Bivalvia</taxon>
        <taxon>Autobranchia</taxon>
        <taxon>Heteroconchia</taxon>
        <taxon>Euheterodonta</taxon>
        <taxon>Imparidentia</taxon>
        <taxon>Neoheterodontei</taxon>
        <taxon>Myida</taxon>
        <taxon>Myoidea</taxon>
        <taxon>Myidae</taxon>
        <taxon>Mya</taxon>
    </lineage>
</organism>
<keyword evidence="1" id="KW-0732">Signal</keyword>
<reference evidence="2" key="1">
    <citation type="submission" date="2022-11" db="EMBL/GenBank/DDBJ databases">
        <title>Centuries of genome instability and evolution in soft-shell clam transmissible cancer (bioRxiv).</title>
        <authorList>
            <person name="Hart S.F.M."/>
            <person name="Yonemitsu M.A."/>
            <person name="Giersch R.M."/>
            <person name="Beal B.F."/>
            <person name="Arriagada G."/>
            <person name="Davis B.W."/>
            <person name="Ostrander E.A."/>
            <person name="Goff S.P."/>
            <person name="Metzger M.J."/>
        </authorList>
    </citation>
    <scope>NUCLEOTIDE SEQUENCE</scope>
    <source>
        <strain evidence="2">MELC-2E11</strain>
        <tissue evidence="2">Siphon/mantle</tissue>
    </source>
</reference>
<name>A0ABY7EPB8_MYAAR</name>
<feature type="signal peptide" evidence="1">
    <location>
        <begin position="1"/>
        <end position="19"/>
    </location>
</feature>
<dbReference type="SUPFAM" id="SSF56219">
    <property type="entry name" value="DNase I-like"/>
    <property type="match status" value="1"/>
</dbReference>
<sequence length="87" mass="9744">MKFTVLLFLPLAFAKLLPGNRVEKEKALTYNAVLVNKDIQEADVVPGIPPTITVRNVSANVNKVERRDKIIQQLLQSESDVICLQEV</sequence>
<evidence type="ECO:0008006" key="4">
    <source>
        <dbReference type="Google" id="ProtNLM"/>
    </source>
</evidence>
<keyword evidence="3" id="KW-1185">Reference proteome</keyword>
<feature type="chain" id="PRO_5045583551" description="Endonuclease/exonuclease/phosphatase domain-containing protein" evidence="1">
    <location>
        <begin position="20"/>
        <end position="87"/>
    </location>
</feature>
<evidence type="ECO:0000256" key="1">
    <source>
        <dbReference type="SAM" id="SignalP"/>
    </source>
</evidence>
<dbReference type="Proteomes" id="UP001164746">
    <property type="component" value="Chromosome 7"/>
</dbReference>
<accession>A0ABY7EPB8</accession>
<gene>
    <name evidence="2" type="ORF">MAR_036156</name>
</gene>
<evidence type="ECO:0000313" key="3">
    <source>
        <dbReference type="Proteomes" id="UP001164746"/>
    </source>
</evidence>
<dbReference type="EMBL" id="CP111018">
    <property type="protein sequence ID" value="WAR11080.1"/>
    <property type="molecule type" value="Genomic_DNA"/>
</dbReference>
<evidence type="ECO:0000313" key="2">
    <source>
        <dbReference type="EMBL" id="WAR11080.1"/>
    </source>
</evidence>
<dbReference type="InterPro" id="IPR036691">
    <property type="entry name" value="Endo/exonu/phosph_ase_sf"/>
</dbReference>
<proteinExistence type="predicted"/>